<evidence type="ECO:0000313" key="3">
    <source>
        <dbReference type="Proteomes" id="UP000739565"/>
    </source>
</evidence>
<dbReference type="Pfam" id="PF20243">
    <property type="entry name" value="MbnP"/>
    <property type="match status" value="1"/>
</dbReference>
<gene>
    <name evidence="2" type="ORF">KZZ10_13980</name>
</gene>
<dbReference type="InterPro" id="IPR023977">
    <property type="entry name" value="MbnP-like"/>
</dbReference>
<name>A0A953T3S4_9BURK</name>
<evidence type="ECO:0000313" key="2">
    <source>
        <dbReference type="EMBL" id="MBZ1351755.1"/>
    </source>
</evidence>
<protein>
    <submittedName>
        <fullName evidence="2">Metallo-mystery pair system four-Cys motif protein</fullName>
    </submittedName>
</protein>
<sequence>MLGLGCGLGLPTAHAQQQPVEIKFTAQVNGQPFSCGQSYKDIGSTKSTITPSDFRFFVSEVELLDAQGRATALTLTQDKTWQVENVALLDFENATGPCRNGTVPTNTSVRGTVPPGKYTGVRFTLGVPFKLNHVDPTTAPAPLSSTAMFWTWQGGYKFLKVDMASAGTTAAHGHGAAHGAGHGGGAASGFSVHLGSTMCASPSKTAAPTACANPNRLTVSLPQFDLSKQTIVADIGAVLAGANVDVNTPGTSPGCMSFLKDADCPPIMAALGLPYENHAAGLQRFFSAK</sequence>
<proteinExistence type="predicted"/>
<comment type="caution">
    <text evidence="2">The sequence shown here is derived from an EMBL/GenBank/DDBJ whole genome shotgun (WGS) entry which is preliminary data.</text>
</comment>
<dbReference type="AlphaFoldDB" id="A0A953T3S4"/>
<reference evidence="2" key="1">
    <citation type="submission" date="2021-07" db="EMBL/GenBank/DDBJ databases">
        <title>New genus and species of the family Alcaligenaceae.</title>
        <authorList>
            <person name="Hahn M.W."/>
        </authorList>
    </citation>
    <scope>NUCLEOTIDE SEQUENCE</scope>
    <source>
        <strain evidence="2">LF4-65</strain>
    </source>
</reference>
<organism evidence="2 3">
    <name type="scientific">Zwartia hollandica</name>
    <dbReference type="NCBI Taxonomy" id="324606"/>
    <lineage>
        <taxon>Bacteria</taxon>
        <taxon>Pseudomonadati</taxon>
        <taxon>Pseudomonadota</taxon>
        <taxon>Betaproteobacteria</taxon>
        <taxon>Burkholderiales</taxon>
        <taxon>Alcaligenaceae</taxon>
        <taxon>Zwartia</taxon>
    </lineage>
</organism>
<dbReference type="Proteomes" id="UP000739565">
    <property type="component" value="Unassembled WGS sequence"/>
</dbReference>
<feature type="domain" description="Copper-binding protein MbnP-like" evidence="1">
    <location>
        <begin position="18"/>
        <end position="257"/>
    </location>
</feature>
<evidence type="ECO:0000259" key="1">
    <source>
        <dbReference type="Pfam" id="PF20243"/>
    </source>
</evidence>
<accession>A0A953T3S4</accession>
<dbReference type="NCBIfam" id="TIGR04052">
    <property type="entry name" value="MbnP_like_WxW"/>
    <property type="match status" value="1"/>
</dbReference>
<dbReference type="InterPro" id="IPR046863">
    <property type="entry name" value="MbnP-like_dom"/>
</dbReference>
<dbReference type="EMBL" id="JAHXRI010000010">
    <property type="protein sequence ID" value="MBZ1351755.1"/>
    <property type="molecule type" value="Genomic_DNA"/>
</dbReference>
<keyword evidence="3" id="KW-1185">Reference proteome</keyword>